<proteinExistence type="predicted"/>
<accession>A0A9N8WJW5</accession>
<keyword evidence="1" id="KW-0732">Signal</keyword>
<feature type="signal peptide" evidence="1">
    <location>
        <begin position="1"/>
        <end position="27"/>
    </location>
</feature>
<sequence>MYAKKSPLIITFVIVLFPILILPFVKARCVNKAVYDECRLQGDLMKAACSPIDLVCQCNSYRAINMCFLQCTDDVDIVNEAKAYKFTLDRICPTPNTILPTRSISPQTIIKSVVTPSAGVTSNSNLGVTFTRKFWLASVLVISIFMF</sequence>
<dbReference type="EMBL" id="CAJVPV010001273">
    <property type="protein sequence ID" value="CAG8492165.1"/>
    <property type="molecule type" value="Genomic_DNA"/>
</dbReference>
<evidence type="ECO:0000313" key="2">
    <source>
        <dbReference type="EMBL" id="CAG8492165.1"/>
    </source>
</evidence>
<keyword evidence="3" id="KW-1185">Reference proteome</keyword>
<evidence type="ECO:0000256" key="1">
    <source>
        <dbReference type="SAM" id="SignalP"/>
    </source>
</evidence>
<dbReference type="OrthoDB" id="2507140at2759"/>
<name>A0A9N8WJW5_9GLOM</name>
<evidence type="ECO:0000313" key="3">
    <source>
        <dbReference type="Proteomes" id="UP000789342"/>
    </source>
</evidence>
<comment type="caution">
    <text evidence="2">The sequence shown here is derived from an EMBL/GenBank/DDBJ whole genome shotgun (WGS) entry which is preliminary data.</text>
</comment>
<feature type="chain" id="PRO_5040464633" evidence="1">
    <location>
        <begin position="28"/>
        <end position="147"/>
    </location>
</feature>
<gene>
    <name evidence="2" type="ORF">AMORRO_LOCUS2830</name>
</gene>
<reference evidence="2" key="1">
    <citation type="submission" date="2021-06" db="EMBL/GenBank/DDBJ databases">
        <authorList>
            <person name="Kallberg Y."/>
            <person name="Tangrot J."/>
            <person name="Rosling A."/>
        </authorList>
    </citation>
    <scope>NUCLEOTIDE SEQUENCE</scope>
    <source>
        <strain evidence="2">CL551</strain>
    </source>
</reference>
<protein>
    <submittedName>
        <fullName evidence="2">17088_t:CDS:1</fullName>
    </submittedName>
</protein>
<dbReference type="Proteomes" id="UP000789342">
    <property type="component" value="Unassembled WGS sequence"/>
</dbReference>
<dbReference type="AlphaFoldDB" id="A0A9N8WJW5"/>
<organism evidence="2 3">
    <name type="scientific">Acaulospora morrowiae</name>
    <dbReference type="NCBI Taxonomy" id="94023"/>
    <lineage>
        <taxon>Eukaryota</taxon>
        <taxon>Fungi</taxon>
        <taxon>Fungi incertae sedis</taxon>
        <taxon>Mucoromycota</taxon>
        <taxon>Glomeromycotina</taxon>
        <taxon>Glomeromycetes</taxon>
        <taxon>Diversisporales</taxon>
        <taxon>Acaulosporaceae</taxon>
        <taxon>Acaulospora</taxon>
    </lineage>
</organism>